<proteinExistence type="inferred from homology"/>
<comment type="caution">
    <text evidence="6">The sequence shown here is derived from an EMBL/GenBank/DDBJ whole genome shotgun (WGS) entry which is preliminary data.</text>
</comment>
<dbReference type="EMBL" id="LYDR01000154">
    <property type="protein sequence ID" value="ODA28282.1"/>
    <property type="molecule type" value="Genomic_DNA"/>
</dbReference>
<keyword evidence="2" id="KW-0805">Transcription regulation</keyword>
<gene>
    <name evidence="6" type="ORF">A6X21_01410</name>
</gene>
<dbReference type="RefSeq" id="WP_068852655.1">
    <property type="nucleotide sequence ID" value="NZ_LYDR01000154.1"/>
</dbReference>
<dbReference type="CDD" id="cd05466">
    <property type="entry name" value="PBP2_LTTR_substrate"/>
    <property type="match status" value="1"/>
</dbReference>
<evidence type="ECO:0000313" key="7">
    <source>
        <dbReference type="Proteomes" id="UP000094828"/>
    </source>
</evidence>
<dbReference type="PANTHER" id="PTHR30126">
    <property type="entry name" value="HTH-TYPE TRANSCRIPTIONAL REGULATOR"/>
    <property type="match status" value="1"/>
</dbReference>
<dbReference type="SUPFAM" id="SSF53850">
    <property type="entry name" value="Periplasmic binding protein-like II"/>
    <property type="match status" value="1"/>
</dbReference>
<reference evidence="6 7" key="1">
    <citation type="submission" date="2016-05" db="EMBL/GenBank/DDBJ databases">
        <title>Genomic and physiological characterization of Planctopirus sp. isolated from fresh water lake.</title>
        <authorList>
            <person name="Subhash Y."/>
            <person name="Ramana C."/>
        </authorList>
    </citation>
    <scope>NUCLEOTIDE SEQUENCE [LARGE SCALE GENOMIC DNA]</scope>
    <source>
        <strain evidence="6 7">JC280</strain>
    </source>
</reference>
<dbReference type="AlphaFoldDB" id="A0A1C3E4U6"/>
<dbReference type="FunFam" id="1.10.10.10:FF:000001">
    <property type="entry name" value="LysR family transcriptional regulator"/>
    <property type="match status" value="1"/>
</dbReference>
<keyword evidence="3" id="KW-0238">DNA-binding</keyword>
<dbReference type="InterPro" id="IPR036388">
    <property type="entry name" value="WH-like_DNA-bd_sf"/>
</dbReference>
<dbReference type="GO" id="GO:0000976">
    <property type="term" value="F:transcription cis-regulatory region binding"/>
    <property type="evidence" value="ECO:0007669"/>
    <property type="project" value="TreeGrafter"/>
</dbReference>
<keyword evidence="7" id="KW-1185">Reference proteome</keyword>
<dbReference type="PRINTS" id="PR00039">
    <property type="entry name" value="HTHLYSR"/>
</dbReference>
<evidence type="ECO:0000259" key="5">
    <source>
        <dbReference type="PROSITE" id="PS50931"/>
    </source>
</evidence>
<evidence type="ECO:0000256" key="4">
    <source>
        <dbReference type="ARBA" id="ARBA00023163"/>
    </source>
</evidence>
<comment type="similarity">
    <text evidence="1">Belongs to the LysR transcriptional regulatory family.</text>
</comment>
<dbReference type="InterPro" id="IPR036390">
    <property type="entry name" value="WH_DNA-bd_sf"/>
</dbReference>
<evidence type="ECO:0000256" key="2">
    <source>
        <dbReference type="ARBA" id="ARBA00023015"/>
    </source>
</evidence>
<dbReference type="Pfam" id="PF03466">
    <property type="entry name" value="LysR_substrate"/>
    <property type="match status" value="1"/>
</dbReference>
<sequence length="360" mass="39978">MLELRAVEIFAEVATLRSFSKAARELGISQPVVSETVRALEATLGEQLIDRTKRPLELTPAGKLVLDAGRDLLDRALRLEDSVRHLKNKVVGTVRIAAIYSVGLLQMGAYVRQFERLYPDAALELRYLHPETVVTSITDEIADLGIVSFASRRPDITCIPWQEQEIALIVYSGHRLANRTKVRAREIDGESLVTYTPQLQVRTELDRWLKQARVNVEISHEFDNIENIKRAVEIGSGIALLPLPTVRRELEIGSLKAITLEDVRWVRPLGIIHKKNRQLTTAVRKFLDLLHQNPDTFLFGNSVQTGHSLQTTSGIVPAVAVSNSSGRPLAGSSAIAAQPEVLPMPDPPQERIVVQSTIPP</sequence>
<dbReference type="STRING" id="1841610.A6X21_01410"/>
<dbReference type="InterPro" id="IPR005119">
    <property type="entry name" value="LysR_subst-bd"/>
</dbReference>
<dbReference type="OrthoDB" id="9785745at2"/>
<accession>A0A1C3E4U6</accession>
<dbReference type="PROSITE" id="PS50931">
    <property type="entry name" value="HTH_LYSR"/>
    <property type="match status" value="1"/>
</dbReference>
<feature type="domain" description="HTH lysR-type" evidence="5">
    <location>
        <begin position="2"/>
        <end position="59"/>
    </location>
</feature>
<protein>
    <submittedName>
        <fullName evidence="6">Transcriptional regulator</fullName>
    </submittedName>
</protein>
<dbReference type="SUPFAM" id="SSF46785">
    <property type="entry name" value="Winged helix' DNA-binding domain"/>
    <property type="match status" value="1"/>
</dbReference>
<dbReference type="InterPro" id="IPR000847">
    <property type="entry name" value="LysR_HTH_N"/>
</dbReference>
<evidence type="ECO:0000256" key="3">
    <source>
        <dbReference type="ARBA" id="ARBA00023125"/>
    </source>
</evidence>
<dbReference type="Pfam" id="PF00126">
    <property type="entry name" value="HTH_1"/>
    <property type="match status" value="1"/>
</dbReference>
<dbReference type="Gene3D" id="1.10.10.10">
    <property type="entry name" value="Winged helix-like DNA-binding domain superfamily/Winged helix DNA-binding domain"/>
    <property type="match status" value="1"/>
</dbReference>
<dbReference type="Gene3D" id="3.40.190.290">
    <property type="match status" value="1"/>
</dbReference>
<dbReference type="GO" id="GO:0003700">
    <property type="term" value="F:DNA-binding transcription factor activity"/>
    <property type="evidence" value="ECO:0007669"/>
    <property type="project" value="InterPro"/>
</dbReference>
<keyword evidence="4" id="KW-0804">Transcription</keyword>
<name>A0A1C3E4U6_9PLAN</name>
<organism evidence="6 7">
    <name type="scientific">Planctopirus hydrillae</name>
    <dbReference type="NCBI Taxonomy" id="1841610"/>
    <lineage>
        <taxon>Bacteria</taxon>
        <taxon>Pseudomonadati</taxon>
        <taxon>Planctomycetota</taxon>
        <taxon>Planctomycetia</taxon>
        <taxon>Planctomycetales</taxon>
        <taxon>Planctomycetaceae</taxon>
        <taxon>Planctopirus</taxon>
    </lineage>
</organism>
<evidence type="ECO:0000256" key="1">
    <source>
        <dbReference type="ARBA" id="ARBA00009437"/>
    </source>
</evidence>
<dbReference type="PANTHER" id="PTHR30126:SF39">
    <property type="entry name" value="HTH-TYPE TRANSCRIPTIONAL REGULATOR CYSL"/>
    <property type="match status" value="1"/>
</dbReference>
<evidence type="ECO:0000313" key="6">
    <source>
        <dbReference type="EMBL" id="ODA28282.1"/>
    </source>
</evidence>
<dbReference type="Proteomes" id="UP000094828">
    <property type="component" value="Unassembled WGS sequence"/>
</dbReference>